<dbReference type="Gene3D" id="1.10.506.10">
    <property type="entry name" value="GTPase Activation - p120gap, domain 1"/>
    <property type="match status" value="4"/>
</dbReference>
<dbReference type="InterPro" id="IPR057606">
    <property type="entry name" value="SynGAP1-like_PH"/>
</dbReference>
<dbReference type="GO" id="GO:0005634">
    <property type="term" value="C:nucleus"/>
    <property type="evidence" value="ECO:0007669"/>
    <property type="project" value="UniProtKB-SubCell"/>
</dbReference>
<evidence type="ECO:0000256" key="2">
    <source>
        <dbReference type="ARBA" id="ARBA00004123"/>
    </source>
</evidence>
<dbReference type="Gene3D" id="3.30.40.10">
    <property type="entry name" value="Zinc/RING finger domain, C3HC4 (zinc finger)"/>
    <property type="match status" value="1"/>
</dbReference>
<keyword evidence="12" id="KW-0833">Ubl conjugation pathway</keyword>
<feature type="compositionally biased region" description="Polar residues" evidence="18">
    <location>
        <begin position="35"/>
        <end position="44"/>
    </location>
</feature>
<evidence type="ECO:0000256" key="7">
    <source>
        <dbReference type="ARBA" id="ARBA00022490"/>
    </source>
</evidence>
<dbReference type="SUPFAM" id="SSF49899">
    <property type="entry name" value="Concanavalin A-like lectins/glucanases"/>
    <property type="match status" value="1"/>
</dbReference>
<feature type="region of interest" description="Disordered" evidence="18">
    <location>
        <begin position="277"/>
        <end position="333"/>
    </location>
</feature>
<dbReference type="Proteomes" id="UP001187415">
    <property type="component" value="Unassembled WGS sequence"/>
</dbReference>
<dbReference type="Gene3D" id="3.30.160.60">
    <property type="entry name" value="Classic Zinc Finger"/>
    <property type="match status" value="1"/>
</dbReference>
<dbReference type="InterPro" id="IPR043136">
    <property type="entry name" value="B30.2/SPRY_sf"/>
</dbReference>
<keyword evidence="9" id="KW-0808">Transferase</keyword>
<dbReference type="Gene3D" id="2.60.120.920">
    <property type="match status" value="1"/>
</dbReference>
<keyword evidence="11 16" id="KW-0863">Zinc-finger</keyword>
<feature type="region of interest" description="Disordered" evidence="18">
    <location>
        <begin position="453"/>
        <end position="474"/>
    </location>
</feature>
<feature type="compositionally biased region" description="Polar residues" evidence="18">
    <location>
        <begin position="1515"/>
        <end position="1529"/>
    </location>
</feature>
<keyword evidence="14 17" id="KW-0175">Coiled coil</keyword>
<dbReference type="EC" id="2.3.2.27" evidence="5"/>
<feature type="region of interest" description="Disordered" evidence="18">
    <location>
        <begin position="187"/>
        <end position="219"/>
    </location>
</feature>
<comment type="subcellular location">
    <subcellularLocation>
        <location evidence="3">Cytoplasm</location>
    </subcellularLocation>
    <subcellularLocation>
        <location evidence="2">Nucleus</location>
    </subcellularLocation>
</comment>
<feature type="domain" description="RING-type" evidence="21">
    <location>
        <begin position="1177"/>
        <end position="1200"/>
    </location>
</feature>
<feature type="compositionally biased region" description="Basic and acidic residues" evidence="18">
    <location>
        <begin position="20"/>
        <end position="29"/>
    </location>
</feature>
<evidence type="ECO:0000256" key="18">
    <source>
        <dbReference type="SAM" id="MobiDB-lite"/>
    </source>
</evidence>
<dbReference type="SUPFAM" id="SSF57850">
    <property type="entry name" value="RING/U-box"/>
    <property type="match status" value="1"/>
</dbReference>
<evidence type="ECO:0000259" key="20">
    <source>
        <dbReference type="PROSITE" id="PS50018"/>
    </source>
</evidence>
<evidence type="ECO:0000256" key="4">
    <source>
        <dbReference type="ARBA" id="ARBA00004906"/>
    </source>
</evidence>
<dbReference type="InterPro" id="IPR001841">
    <property type="entry name" value="Znf_RING"/>
</dbReference>
<dbReference type="PRINTS" id="PR01407">
    <property type="entry name" value="BUTYPHLNCDUF"/>
</dbReference>
<dbReference type="SMART" id="SM00239">
    <property type="entry name" value="C2"/>
    <property type="match status" value="1"/>
</dbReference>
<dbReference type="SMART" id="SM00336">
    <property type="entry name" value="BBOX"/>
    <property type="match status" value="2"/>
</dbReference>
<dbReference type="FunFam" id="2.60.120.920:FF:000045">
    <property type="entry name" value="E3 ubiquitin/ISG15 ligase TRIM25"/>
    <property type="match status" value="1"/>
</dbReference>
<feature type="compositionally biased region" description="Polar residues" evidence="18">
    <location>
        <begin position="968"/>
        <end position="982"/>
    </location>
</feature>
<dbReference type="InterPro" id="IPR001849">
    <property type="entry name" value="PH_domain"/>
</dbReference>
<feature type="compositionally biased region" description="Low complexity" evidence="18">
    <location>
        <begin position="458"/>
        <end position="467"/>
    </location>
</feature>
<keyword evidence="15" id="KW-0539">Nucleus</keyword>
<dbReference type="SMART" id="SM00323">
    <property type="entry name" value="RasGAP"/>
    <property type="match status" value="1"/>
</dbReference>
<dbReference type="CDD" id="cd04013">
    <property type="entry name" value="C2_SynGAP_like"/>
    <property type="match status" value="1"/>
</dbReference>
<dbReference type="InterPro" id="IPR039360">
    <property type="entry name" value="Ras_GTPase"/>
</dbReference>
<evidence type="ECO:0000313" key="23">
    <source>
        <dbReference type="EMBL" id="KAK2815618.1"/>
    </source>
</evidence>
<keyword evidence="6" id="KW-0343">GTPase activation</keyword>
<feature type="region of interest" description="Disordered" evidence="18">
    <location>
        <begin position="892"/>
        <end position="991"/>
    </location>
</feature>
<evidence type="ECO:0000256" key="12">
    <source>
        <dbReference type="ARBA" id="ARBA00022786"/>
    </source>
</evidence>
<comment type="catalytic activity">
    <reaction evidence="1">
        <text>S-ubiquitinyl-[E2 ubiquitin-conjugating enzyme]-L-cysteine + [acceptor protein]-L-lysine = [E2 ubiquitin-conjugating enzyme]-L-cysteine + N(6)-ubiquitinyl-[acceptor protein]-L-lysine.</text>
        <dbReference type="EC" id="2.3.2.27"/>
    </reaction>
</comment>
<dbReference type="SUPFAM" id="SSF57845">
    <property type="entry name" value="B-box zinc-binding domain"/>
    <property type="match status" value="1"/>
</dbReference>
<evidence type="ECO:0000256" key="1">
    <source>
        <dbReference type="ARBA" id="ARBA00000900"/>
    </source>
</evidence>
<dbReference type="Pfam" id="PF13765">
    <property type="entry name" value="PRY"/>
    <property type="match status" value="1"/>
</dbReference>
<feature type="region of interest" description="Disordered" evidence="18">
    <location>
        <begin position="1"/>
        <end position="170"/>
    </location>
</feature>
<keyword evidence="10" id="KW-0479">Metal-binding</keyword>
<evidence type="ECO:0000256" key="15">
    <source>
        <dbReference type="ARBA" id="ARBA00023242"/>
    </source>
</evidence>
<dbReference type="EMBL" id="JAUPFM010000022">
    <property type="protein sequence ID" value="KAK2815618.1"/>
    <property type="molecule type" value="Genomic_DNA"/>
</dbReference>
<dbReference type="PROSITE" id="PS50089">
    <property type="entry name" value="ZF_RING_2"/>
    <property type="match status" value="1"/>
</dbReference>
<dbReference type="InterPro" id="IPR017907">
    <property type="entry name" value="Znf_RING_CS"/>
</dbReference>
<comment type="pathway">
    <text evidence="4">Protein modification; protein ubiquitination.</text>
</comment>
<protein>
    <recommendedName>
        <fullName evidence="5">RING-type E3 ubiquitin transferase</fullName>
        <ecNumber evidence="5">2.3.2.27</ecNumber>
    </recommendedName>
</protein>
<dbReference type="CDD" id="cd19776">
    <property type="entry name" value="Bbox2_TRIM25_C-IV"/>
    <property type="match status" value="1"/>
</dbReference>
<dbReference type="PROSITE" id="PS50018">
    <property type="entry name" value="RAS_GTPASE_ACTIV_2"/>
    <property type="match status" value="1"/>
</dbReference>
<evidence type="ECO:0000256" key="17">
    <source>
        <dbReference type="SAM" id="Coils"/>
    </source>
</evidence>
<dbReference type="PANTHER" id="PTHR10194:SF96">
    <property type="entry name" value="RAS PROTEIN ACTIVATOR LIKE-3"/>
    <property type="match status" value="1"/>
</dbReference>
<dbReference type="GO" id="GO:0005096">
    <property type="term" value="F:GTPase activator activity"/>
    <property type="evidence" value="ECO:0007669"/>
    <property type="project" value="UniProtKB-KW"/>
</dbReference>
<evidence type="ECO:0000259" key="22">
    <source>
        <dbReference type="PROSITE" id="PS50188"/>
    </source>
</evidence>
<keyword evidence="7" id="KW-0963">Cytoplasm</keyword>
<keyword evidence="13" id="KW-0862">Zinc</keyword>
<dbReference type="Gene3D" id="2.30.29.30">
    <property type="entry name" value="Pleckstrin-homology domain (PH domain)/Phosphotyrosine-binding domain (PTB)"/>
    <property type="match status" value="1"/>
</dbReference>
<feature type="coiled-coil region" evidence="17">
    <location>
        <begin position="1014"/>
        <end position="1073"/>
    </location>
</feature>
<feature type="compositionally biased region" description="Basic residues" evidence="18">
    <location>
        <begin position="1547"/>
        <end position="1556"/>
    </location>
</feature>
<sequence length="1794" mass="199817">MGTEEKDSEPATQQLPKEQGSPEKEKEPSVEPPQGHTSEATDPLNTYKWHTGSKGTLTELKEDGEGGAAASPTSTIDRIQKASTNKWNKMQNWRKALSEDTGDKSSSSGKGAEGAKADKGAGGNRKNPFRRALSEPPGSLFAALSPSSNTAASSAAGEASGGCSTDPAQKGGGGALLKKYLRTVSQKLKRPKLQSRNSTPTLVPEVDEVEPGLGAPTELPRLQWAPPQEVPLWDISNCILEDGQILISPEEEPTMWTRNRVSSCLSNLSMQNLVDIDSECSPDPVGQSGGSRPKNQDGGVKGLIKRRLENRAKRNSNTQLNPMGLNKGGRHYGSRESVSIPVSAMGSLDLSADTSTVVRPVHSSILGEKYCFEVINSENTHCFGCSSAAERDRWIEDLRRAAQPNKDNIERTENSLSLWVNEAKDLPPKRRYYCELHLDGTLFARTTSRAVGKPANRSSLAGDSSTGSSGGQGATGGVSGGCQLFWGEFFELDNLPCVSQITLHLFREEDPKKKRHSRDETSLHPLGSVAIPLADIRGRTYQEKWYPITPYKASGPAGSKELLGSQASLRIKARFQNLQVLPMEKYKEFAEYVTLNYVEMCKSLEPLLNVKEKEELAGALVHVLQSISKAKEFLVDLGSAEVERLGENEALIFRENTLATKAIDEYMKLVGQKYLIDTLGDFITRLYASAENCEVDPRKCPASELSNSQKHLRETCEDVVEKIINLHGAFPEELHKIFSSWVELCEDQGRPEIGQLISRAKHPTYSYLTAKVIQNLANFTLFGEKEEYMLFMNDFLQQHWDGMRGFLQKVSNQETEIPMTSFDGYVDLPLRLAVLHGLLVDIISQKDQDTINKLHPLPSTLNQITESLGPEAPRIIINSQIDQAKPLYVPPRDLCKYSPHQSSMQQLPVDSKALRDGDNRTRRSPRERRPVARTQSAPHRRPGHPKHALKRQTSSEALPTSDHEQETEPNQPSISSPNTSASIKRPPAPVPWIKVNQNRESSELKTENEQFSLIDRHAQELSELRLGIEQVTERELDMAKRLEDFIIQSQEQNAVLQAEVNELRDLLAVREEQLASATFRLGVIEEEREEDERKLSVAIAAAERMNVLEEQFAGLLRELHQLSEAHSSGQNNTQCPPERLPSHGRRGRGFVLSDESGGRVDVQHLSQHLRLSRDDSCGHNFCQDCLLATWKDSYSCPQCRTHFPTKPDLKKNTVLSTVVETFNLRSNKVESSPSTEDQEVQKKDVIRCDACMEAEAAQTCLTCMASYCEEHLRPHRENPVFRVHQLSEPVGDLFERICQDHHKVMELFCSQHGRLICSLCLQQVHKGCSFTSPEEQRNLKESELRTKLGLLDGKIMKNSSVLSQMKDMQKKLKDSATNRKKAVAAEYQQIMDLLIQEERDALNAVDQEVESGQTKLRGLMKKFGENIDNMSKAKEDIHRRLSQSQSVAFLQDSFNLPPAVNFDPYTPRINLDSKKVKATQEFAFALKQFLTVVLKRPVEARLPIFQPGNVAPSASGLTPSSPEPNQQSELHWPRSHSPGPGSQPKAVTKKKQKQAKKPVQFTEDKMGTKKVATSMENLLDFGLKPSGHFDGEPTETPEASAFPPNITSAEKRSELLKYGTILTLDPKTAHKRIALSEGFTKASVSEEHTNYPDCPERFAVCSQVLTSKGLSRGRHYWEVRLSSNNFIGVGLAYGSIDRKGPTSRLGRNAQSWCVEWFNVKLSAWHNSSETVLVNPNPKRIGVLLDCEEGTATFYNVADRAYPFHSFVFPFAEAVYPAFWIFSSGSSISLCKLQA</sequence>
<evidence type="ECO:0000256" key="16">
    <source>
        <dbReference type="PROSITE-ProRule" id="PRU00175"/>
    </source>
</evidence>
<evidence type="ECO:0000256" key="5">
    <source>
        <dbReference type="ARBA" id="ARBA00012483"/>
    </source>
</evidence>
<dbReference type="InterPro" id="IPR013320">
    <property type="entry name" value="ConA-like_dom_sf"/>
</dbReference>
<keyword evidence="8" id="KW-0597">Phosphoprotein</keyword>
<reference evidence="23" key="1">
    <citation type="submission" date="2023-07" db="EMBL/GenBank/DDBJ databases">
        <title>Chromosome-level Genome Assembly of Striped Snakehead (Channa striata).</title>
        <authorList>
            <person name="Liu H."/>
        </authorList>
    </citation>
    <scope>NUCLEOTIDE SEQUENCE</scope>
    <source>
        <strain evidence="23">Gz</strain>
        <tissue evidence="23">Muscle</tissue>
    </source>
</reference>
<dbReference type="CDD" id="cd13262">
    <property type="entry name" value="PH_RasSynGAP-like"/>
    <property type="match status" value="1"/>
</dbReference>
<dbReference type="InterPro" id="IPR001870">
    <property type="entry name" value="B30.2/SPRY"/>
</dbReference>
<dbReference type="InterPro" id="IPR013083">
    <property type="entry name" value="Znf_RING/FYVE/PHD"/>
</dbReference>
<organism evidence="23 24">
    <name type="scientific">Channa striata</name>
    <name type="common">Snakehead murrel</name>
    <name type="synonym">Ophicephalus striatus</name>
    <dbReference type="NCBI Taxonomy" id="64152"/>
    <lineage>
        <taxon>Eukaryota</taxon>
        <taxon>Metazoa</taxon>
        <taxon>Chordata</taxon>
        <taxon>Craniata</taxon>
        <taxon>Vertebrata</taxon>
        <taxon>Euteleostomi</taxon>
        <taxon>Actinopterygii</taxon>
        <taxon>Neopterygii</taxon>
        <taxon>Teleostei</taxon>
        <taxon>Neoteleostei</taxon>
        <taxon>Acanthomorphata</taxon>
        <taxon>Anabantaria</taxon>
        <taxon>Anabantiformes</taxon>
        <taxon>Channoidei</taxon>
        <taxon>Channidae</taxon>
        <taxon>Channa</taxon>
    </lineage>
</organism>
<feature type="region of interest" description="Disordered" evidence="18">
    <location>
        <begin position="1506"/>
        <end position="1568"/>
    </location>
</feature>
<dbReference type="CDD" id="cd05136">
    <property type="entry name" value="RasGAP_DAB2IP"/>
    <property type="match status" value="1"/>
</dbReference>
<evidence type="ECO:0000256" key="13">
    <source>
        <dbReference type="ARBA" id="ARBA00022833"/>
    </source>
</evidence>
<evidence type="ECO:0000256" key="9">
    <source>
        <dbReference type="ARBA" id="ARBA00022679"/>
    </source>
</evidence>
<evidence type="ECO:0000259" key="21">
    <source>
        <dbReference type="PROSITE" id="PS50089"/>
    </source>
</evidence>
<dbReference type="InterPro" id="IPR001936">
    <property type="entry name" value="RasGAP_dom"/>
</dbReference>
<dbReference type="SUPFAM" id="SSF50729">
    <property type="entry name" value="PH domain-like"/>
    <property type="match status" value="1"/>
</dbReference>
<evidence type="ECO:0000256" key="6">
    <source>
        <dbReference type="ARBA" id="ARBA00022468"/>
    </source>
</evidence>
<feature type="compositionally biased region" description="Polar residues" evidence="18">
    <location>
        <begin position="899"/>
        <end position="908"/>
    </location>
</feature>
<evidence type="ECO:0000256" key="8">
    <source>
        <dbReference type="ARBA" id="ARBA00022553"/>
    </source>
</evidence>
<feature type="compositionally biased region" description="Basic and acidic residues" evidence="18">
    <location>
        <begin position="912"/>
        <end position="921"/>
    </location>
</feature>
<dbReference type="InterPro" id="IPR011993">
    <property type="entry name" value="PH-like_dom_sf"/>
</dbReference>
<proteinExistence type="predicted"/>
<dbReference type="Pfam" id="PF00622">
    <property type="entry name" value="SPRY"/>
    <property type="match status" value="1"/>
</dbReference>
<comment type="caution">
    <text evidence="23">The sequence shown here is derived from an EMBL/GenBank/DDBJ whole genome shotgun (WGS) entry which is preliminary data.</text>
</comment>
<feature type="compositionally biased region" description="Low complexity" evidence="18">
    <location>
        <begin position="142"/>
        <end position="164"/>
    </location>
</feature>
<dbReference type="SUPFAM" id="SSF48350">
    <property type="entry name" value="GTPase activation domain, GAP"/>
    <property type="match status" value="1"/>
</dbReference>
<dbReference type="InterPro" id="IPR003877">
    <property type="entry name" value="SPRY_dom"/>
</dbReference>
<evidence type="ECO:0000256" key="14">
    <source>
        <dbReference type="ARBA" id="ARBA00023054"/>
    </source>
</evidence>
<dbReference type="Gene3D" id="4.10.830.40">
    <property type="match status" value="1"/>
</dbReference>
<feature type="region of interest" description="Disordered" evidence="18">
    <location>
        <begin position="1125"/>
        <end position="1145"/>
    </location>
</feature>
<dbReference type="GO" id="GO:0005737">
    <property type="term" value="C:cytoplasm"/>
    <property type="evidence" value="ECO:0007669"/>
    <property type="project" value="UniProtKB-SubCell"/>
</dbReference>
<dbReference type="InterPro" id="IPR000315">
    <property type="entry name" value="Znf_B-box"/>
</dbReference>
<gene>
    <name evidence="23" type="ORF">Q5P01_026085</name>
</gene>
<feature type="domain" description="Ras-GAP" evidence="20">
    <location>
        <begin position="612"/>
        <end position="738"/>
    </location>
</feature>
<dbReference type="Pfam" id="PF00616">
    <property type="entry name" value="RasGAP"/>
    <property type="match status" value="1"/>
</dbReference>
<dbReference type="InterPro" id="IPR000008">
    <property type="entry name" value="C2_dom"/>
</dbReference>
<dbReference type="GO" id="GO:0008270">
    <property type="term" value="F:zinc ion binding"/>
    <property type="evidence" value="ECO:0007669"/>
    <property type="project" value="UniProtKB-KW"/>
</dbReference>
<dbReference type="PANTHER" id="PTHR10194">
    <property type="entry name" value="RAS GTPASE-ACTIVATING PROTEINS"/>
    <property type="match status" value="1"/>
</dbReference>
<dbReference type="Pfam" id="PF25321">
    <property type="entry name" value="PH_RASGAP"/>
    <property type="match status" value="1"/>
</dbReference>
<keyword evidence="24" id="KW-1185">Reference proteome</keyword>
<name>A0AA88IJI8_CHASR</name>
<feature type="domain" description="PH" evidence="19">
    <location>
        <begin position="369"/>
        <end position="403"/>
    </location>
</feature>
<dbReference type="GO" id="GO:0061630">
    <property type="term" value="F:ubiquitin protein ligase activity"/>
    <property type="evidence" value="ECO:0007669"/>
    <property type="project" value="UniProtKB-EC"/>
</dbReference>
<feature type="compositionally biased region" description="Polar residues" evidence="18">
    <location>
        <begin position="71"/>
        <end position="91"/>
    </location>
</feature>
<evidence type="ECO:0000313" key="24">
    <source>
        <dbReference type="Proteomes" id="UP001187415"/>
    </source>
</evidence>
<evidence type="ECO:0000256" key="10">
    <source>
        <dbReference type="ARBA" id="ARBA00022723"/>
    </source>
</evidence>
<dbReference type="PROSITE" id="PS50003">
    <property type="entry name" value="PH_DOMAIN"/>
    <property type="match status" value="1"/>
</dbReference>
<feature type="compositionally biased region" description="Basic residues" evidence="18">
    <location>
        <begin position="938"/>
        <end position="950"/>
    </location>
</feature>
<evidence type="ECO:0000256" key="3">
    <source>
        <dbReference type="ARBA" id="ARBA00004496"/>
    </source>
</evidence>
<evidence type="ECO:0000256" key="11">
    <source>
        <dbReference type="ARBA" id="ARBA00022771"/>
    </source>
</evidence>
<dbReference type="PROSITE" id="PS50188">
    <property type="entry name" value="B302_SPRY"/>
    <property type="match status" value="1"/>
</dbReference>
<feature type="compositionally biased region" description="Polar residues" evidence="18">
    <location>
        <begin position="1125"/>
        <end position="1135"/>
    </location>
</feature>
<evidence type="ECO:0000259" key="19">
    <source>
        <dbReference type="PROSITE" id="PS50003"/>
    </source>
</evidence>
<dbReference type="SMART" id="SM00449">
    <property type="entry name" value="SPRY"/>
    <property type="match status" value="1"/>
</dbReference>
<dbReference type="InterPro" id="IPR003879">
    <property type="entry name" value="Butyrophylin_SPRY"/>
</dbReference>
<dbReference type="InterPro" id="IPR006574">
    <property type="entry name" value="PRY"/>
</dbReference>
<dbReference type="SMART" id="SM00589">
    <property type="entry name" value="PRY"/>
    <property type="match status" value="1"/>
</dbReference>
<feature type="domain" description="B30.2/SPRY" evidence="22">
    <location>
        <begin position="1602"/>
        <end position="1794"/>
    </location>
</feature>
<dbReference type="PROSITE" id="PS00518">
    <property type="entry name" value="ZF_RING_1"/>
    <property type="match status" value="1"/>
</dbReference>
<accession>A0AA88IJI8</accession>
<dbReference type="InterPro" id="IPR008936">
    <property type="entry name" value="Rho_GTPase_activation_prot"/>
</dbReference>